<dbReference type="InterPro" id="IPR001214">
    <property type="entry name" value="SET_dom"/>
</dbReference>
<dbReference type="InterPro" id="IPR036464">
    <property type="entry name" value="Rubisco_LSMT_subst-bd_sf"/>
</dbReference>
<dbReference type="PANTHER" id="PTHR13271">
    <property type="entry name" value="UNCHARACTERIZED PUTATIVE METHYLTRANSFERASE"/>
    <property type="match status" value="1"/>
</dbReference>
<dbReference type="SUPFAM" id="SSF82199">
    <property type="entry name" value="SET domain"/>
    <property type="match status" value="1"/>
</dbReference>
<dbReference type="Pfam" id="PF00856">
    <property type="entry name" value="SET"/>
    <property type="match status" value="1"/>
</dbReference>
<keyword evidence="3" id="KW-0949">S-adenosyl-L-methionine</keyword>
<sequence length="471" mass="53273">MENFDARSEAFLTWFRAQPGAQFSSLISLQNLTGRNAGRGIVAMEDIEANTTLFTIPRNIIMTIETSRISEASELKPLLSRSVEDTEEEADDDSKPDGWSKLILVMVFEYLLGSDSKWKPYFDIIPETFDTPMFWSNEEVEQLQASALRKKIGRESAEAMFRQKVLPHIRNNPHVFRSSESASDQDLINLCHRMGSAIMAYAFDLDENEEDEDEGENEDGWMEDRESEGLMGMVPMADMMNADAEFNAHVNHEEKALVVTALRSIKKGEEVLNYYGPHPNSELLRRYGYVTEKHSRYDVVEIPWQLVQNALQQRLGVTEKTMGKIRAKLDDLEFEDTFVLERETGEPNEEGILTQSAQITTMPEELNDQLKSALKIIAKAEPSLIPDKRKRDEVQHAVIAQSLQALLDAYGSSLQEDETILAGGGISDRQRMTVIVRAGEKKLLTEALDFLRAQNADDALEGQSAKRQRMG</sequence>
<reference evidence="5" key="1">
    <citation type="submission" date="2022-10" db="EMBL/GenBank/DDBJ databases">
        <title>Determination and structural analysis of whole genome sequence of Sarocladium strictum F4-1.</title>
        <authorList>
            <person name="Hu L."/>
            <person name="Jiang Y."/>
        </authorList>
    </citation>
    <scope>NUCLEOTIDE SEQUENCE</scope>
    <source>
        <strain evidence="5">F4-1</strain>
    </source>
</reference>
<dbReference type="GO" id="GO:0016279">
    <property type="term" value="F:protein-lysine N-methyltransferase activity"/>
    <property type="evidence" value="ECO:0007669"/>
    <property type="project" value="TreeGrafter"/>
</dbReference>
<dbReference type="Proteomes" id="UP001175261">
    <property type="component" value="Unassembled WGS sequence"/>
</dbReference>
<evidence type="ECO:0000256" key="1">
    <source>
        <dbReference type="ARBA" id="ARBA00022603"/>
    </source>
</evidence>
<proteinExistence type="predicted"/>
<evidence type="ECO:0000313" key="6">
    <source>
        <dbReference type="Proteomes" id="UP001175261"/>
    </source>
</evidence>
<protein>
    <recommendedName>
        <fullName evidence="4">SET domain-containing protein</fullName>
    </recommendedName>
</protein>
<dbReference type="GO" id="GO:0032259">
    <property type="term" value="P:methylation"/>
    <property type="evidence" value="ECO:0007669"/>
    <property type="project" value="UniProtKB-KW"/>
</dbReference>
<evidence type="ECO:0000256" key="2">
    <source>
        <dbReference type="ARBA" id="ARBA00022679"/>
    </source>
</evidence>
<dbReference type="SMART" id="SM00317">
    <property type="entry name" value="SET"/>
    <property type="match status" value="1"/>
</dbReference>
<dbReference type="SUPFAM" id="SSF81822">
    <property type="entry name" value="RuBisCo LSMT C-terminal, substrate-binding domain"/>
    <property type="match status" value="1"/>
</dbReference>
<keyword evidence="1" id="KW-0489">Methyltransferase</keyword>
<evidence type="ECO:0000256" key="3">
    <source>
        <dbReference type="ARBA" id="ARBA00022691"/>
    </source>
</evidence>
<dbReference type="AlphaFoldDB" id="A0AA39GCQ9"/>
<organism evidence="5 6">
    <name type="scientific">Sarocladium strictum</name>
    <name type="common">Black bundle disease fungus</name>
    <name type="synonym">Acremonium strictum</name>
    <dbReference type="NCBI Taxonomy" id="5046"/>
    <lineage>
        <taxon>Eukaryota</taxon>
        <taxon>Fungi</taxon>
        <taxon>Dikarya</taxon>
        <taxon>Ascomycota</taxon>
        <taxon>Pezizomycotina</taxon>
        <taxon>Sordariomycetes</taxon>
        <taxon>Hypocreomycetidae</taxon>
        <taxon>Hypocreales</taxon>
        <taxon>Sarocladiaceae</taxon>
        <taxon>Sarocladium</taxon>
    </lineage>
</organism>
<gene>
    <name evidence="5" type="ORF">NLU13_9638</name>
</gene>
<dbReference type="Gene3D" id="3.90.1420.10">
    <property type="entry name" value="Rubisco LSMT, substrate-binding domain"/>
    <property type="match status" value="1"/>
</dbReference>
<feature type="domain" description="SET" evidence="4">
    <location>
        <begin position="19"/>
        <end position="276"/>
    </location>
</feature>
<dbReference type="PANTHER" id="PTHR13271:SF34">
    <property type="entry name" value="N-LYSINE METHYLTRANSFERASE SETD6"/>
    <property type="match status" value="1"/>
</dbReference>
<dbReference type="GO" id="GO:0005634">
    <property type="term" value="C:nucleus"/>
    <property type="evidence" value="ECO:0007669"/>
    <property type="project" value="TreeGrafter"/>
</dbReference>
<dbReference type="InterPro" id="IPR015353">
    <property type="entry name" value="Rubisco_LSMT_subst-bd"/>
</dbReference>
<dbReference type="FunFam" id="3.90.1410.10:FF:000007">
    <property type="entry name" value="Ribosomal lysine N-methyltransferase 4"/>
    <property type="match status" value="1"/>
</dbReference>
<evidence type="ECO:0000259" key="4">
    <source>
        <dbReference type="PROSITE" id="PS50280"/>
    </source>
</evidence>
<dbReference type="InterPro" id="IPR050600">
    <property type="entry name" value="SETD3_SETD6_MTase"/>
</dbReference>
<dbReference type="Gene3D" id="3.90.1410.10">
    <property type="entry name" value="set domain protein methyltransferase, domain 1"/>
    <property type="match status" value="1"/>
</dbReference>
<accession>A0AA39GCQ9</accession>
<dbReference type="EMBL" id="JAPDFR010000009">
    <property type="protein sequence ID" value="KAK0383727.1"/>
    <property type="molecule type" value="Genomic_DNA"/>
</dbReference>
<keyword evidence="2" id="KW-0808">Transferase</keyword>
<comment type="caution">
    <text evidence="5">The sequence shown here is derived from an EMBL/GenBank/DDBJ whole genome shotgun (WGS) entry which is preliminary data.</text>
</comment>
<keyword evidence="6" id="KW-1185">Reference proteome</keyword>
<dbReference type="Pfam" id="PF09273">
    <property type="entry name" value="Rubis-subs-bind"/>
    <property type="match status" value="1"/>
</dbReference>
<dbReference type="PROSITE" id="PS50280">
    <property type="entry name" value="SET"/>
    <property type="match status" value="1"/>
</dbReference>
<name>A0AA39GCQ9_SARSR</name>
<dbReference type="InterPro" id="IPR046341">
    <property type="entry name" value="SET_dom_sf"/>
</dbReference>
<evidence type="ECO:0000313" key="5">
    <source>
        <dbReference type="EMBL" id="KAK0383727.1"/>
    </source>
</evidence>